<keyword evidence="5 12" id="KW-0863">Zinc-finger</keyword>
<dbReference type="InterPro" id="IPR035500">
    <property type="entry name" value="NHR-like_dom_sf"/>
</dbReference>
<reference evidence="16" key="3">
    <citation type="submission" date="2025-09" db="UniProtKB">
        <authorList>
            <consortium name="Ensembl"/>
        </authorList>
    </citation>
    <scope>IDENTIFICATION</scope>
</reference>
<evidence type="ECO:0000313" key="17">
    <source>
        <dbReference type="Proteomes" id="UP000008225"/>
    </source>
</evidence>
<evidence type="ECO:0000256" key="13">
    <source>
        <dbReference type="SAM" id="MobiDB-lite"/>
    </source>
</evidence>
<dbReference type="PANTHER" id="PTHR45805:SF1">
    <property type="entry name" value="NUCLEAR RECEPTOR ROR-GAMMA"/>
    <property type="match status" value="1"/>
</dbReference>
<dbReference type="PRINTS" id="PR01293">
    <property type="entry name" value="RORNUCRECPTR"/>
</dbReference>
<gene>
    <name evidence="16" type="primary">RORC</name>
</gene>
<evidence type="ECO:0000256" key="5">
    <source>
        <dbReference type="ARBA" id="ARBA00022771"/>
    </source>
</evidence>
<evidence type="ECO:0000256" key="3">
    <source>
        <dbReference type="ARBA" id="ARBA00022473"/>
    </source>
</evidence>
<evidence type="ECO:0000259" key="15">
    <source>
        <dbReference type="PROSITE" id="PS51843"/>
    </source>
</evidence>
<dbReference type="GO" id="GO:0004879">
    <property type="term" value="F:nuclear receptor activity"/>
    <property type="evidence" value="ECO:0007669"/>
    <property type="project" value="InterPro"/>
</dbReference>
<dbReference type="PANTHER" id="PTHR45805">
    <property type="entry name" value="NUCLEAR HORMONE RECEPTOR HR3-RELATED"/>
    <property type="match status" value="1"/>
</dbReference>
<dbReference type="PRINTS" id="PR00398">
    <property type="entry name" value="STRDHORMONER"/>
</dbReference>
<dbReference type="SUPFAM" id="SSF48508">
    <property type="entry name" value="Nuclear receptor ligand-binding domain"/>
    <property type="match status" value="1"/>
</dbReference>
<dbReference type="SUPFAM" id="SSF57716">
    <property type="entry name" value="Glucocorticoid receptor-like (DNA-binding domain)"/>
    <property type="match status" value="1"/>
</dbReference>
<dbReference type="InterPro" id="IPR001723">
    <property type="entry name" value="Nuclear_hrmn_rcpt"/>
</dbReference>
<protein>
    <submittedName>
        <fullName evidence="16">RAR related orphan receptor C</fullName>
    </submittedName>
</protein>
<evidence type="ECO:0000256" key="1">
    <source>
        <dbReference type="ARBA" id="ARBA00004123"/>
    </source>
</evidence>
<evidence type="ECO:0000256" key="6">
    <source>
        <dbReference type="ARBA" id="ARBA00022833"/>
    </source>
</evidence>
<keyword evidence="7 12" id="KW-0805">Transcription regulation</keyword>
<dbReference type="Ensembl" id="ENSCJAT00000141632.1">
    <property type="protein sequence ID" value="ENSCJAP00000082140.1"/>
    <property type="gene ID" value="ENSCJAG00000042586.2"/>
</dbReference>
<keyword evidence="10 12" id="KW-0675">Receptor</keyword>
<dbReference type="GO" id="GO:0008270">
    <property type="term" value="F:zinc ion binding"/>
    <property type="evidence" value="ECO:0007669"/>
    <property type="project" value="UniProtKB-KW"/>
</dbReference>
<comment type="similarity">
    <text evidence="2">Belongs to the nuclear hormone receptor family. NR1 subfamily.</text>
</comment>
<comment type="subcellular location">
    <subcellularLocation>
        <location evidence="1 12">Nucleus</location>
    </subcellularLocation>
</comment>
<organism evidence="16 17">
    <name type="scientific">Callithrix jacchus</name>
    <name type="common">White-tufted-ear marmoset</name>
    <name type="synonym">Simia Jacchus</name>
    <dbReference type="NCBI Taxonomy" id="9483"/>
    <lineage>
        <taxon>Eukaryota</taxon>
        <taxon>Metazoa</taxon>
        <taxon>Chordata</taxon>
        <taxon>Craniata</taxon>
        <taxon>Vertebrata</taxon>
        <taxon>Euteleostomi</taxon>
        <taxon>Mammalia</taxon>
        <taxon>Eutheria</taxon>
        <taxon>Euarchontoglires</taxon>
        <taxon>Primates</taxon>
        <taxon>Haplorrhini</taxon>
        <taxon>Platyrrhini</taxon>
        <taxon>Cebidae</taxon>
        <taxon>Callitrichinae</taxon>
        <taxon>Callithrix</taxon>
        <taxon>Callithrix</taxon>
    </lineage>
</organism>
<evidence type="ECO:0000259" key="14">
    <source>
        <dbReference type="PROSITE" id="PS51030"/>
    </source>
</evidence>
<dbReference type="Gene3D" id="3.30.50.10">
    <property type="entry name" value="Erythroid Transcription Factor GATA-1, subunit A"/>
    <property type="match status" value="1"/>
</dbReference>
<dbReference type="PROSITE" id="PS00031">
    <property type="entry name" value="NUCLEAR_REC_DBD_1"/>
    <property type="match status" value="1"/>
</dbReference>
<dbReference type="Gene3D" id="1.10.565.10">
    <property type="entry name" value="Retinoid X Receptor"/>
    <property type="match status" value="1"/>
</dbReference>
<evidence type="ECO:0000256" key="9">
    <source>
        <dbReference type="ARBA" id="ARBA00023163"/>
    </source>
</evidence>
<dbReference type="InterPro" id="IPR044101">
    <property type="entry name" value="NR_DBD_ROR"/>
</dbReference>
<dbReference type="FunFam" id="3.30.50.10:FF:000003">
    <property type="entry name" value="Nuclear orphan receptor ROR-beta"/>
    <property type="match status" value="1"/>
</dbReference>
<dbReference type="PROSITE" id="PS51843">
    <property type="entry name" value="NR_LBD"/>
    <property type="match status" value="1"/>
</dbReference>
<evidence type="ECO:0000256" key="8">
    <source>
        <dbReference type="ARBA" id="ARBA00023125"/>
    </source>
</evidence>
<feature type="compositionally biased region" description="Basic and acidic residues" evidence="13">
    <location>
        <begin position="313"/>
        <end position="322"/>
    </location>
</feature>
<dbReference type="GO" id="GO:0001227">
    <property type="term" value="F:DNA-binding transcription repressor activity, RNA polymerase II-specific"/>
    <property type="evidence" value="ECO:0007669"/>
    <property type="project" value="Ensembl"/>
</dbReference>
<dbReference type="PRINTS" id="PR00047">
    <property type="entry name" value="STROIDFINGER"/>
</dbReference>
<dbReference type="InterPro" id="IPR013088">
    <property type="entry name" value="Znf_NHR/GATA"/>
</dbReference>
<dbReference type="Pfam" id="PF00105">
    <property type="entry name" value="zf-C4"/>
    <property type="match status" value="1"/>
</dbReference>
<dbReference type="OMA" id="NVEHHEV"/>
<reference evidence="16" key="2">
    <citation type="submission" date="2025-08" db="UniProtKB">
        <authorList>
            <consortium name="Ensembl"/>
        </authorList>
    </citation>
    <scope>IDENTIFICATION</scope>
</reference>
<keyword evidence="11 12" id="KW-0539">Nucleus</keyword>
<evidence type="ECO:0000256" key="12">
    <source>
        <dbReference type="RuleBase" id="RU004334"/>
    </source>
</evidence>
<keyword evidence="9 12" id="KW-0804">Transcription</keyword>
<dbReference type="GO" id="GO:0008142">
    <property type="term" value="F:oxysterol binding"/>
    <property type="evidence" value="ECO:0007669"/>
    <property type="project" value="Ensembl"/>
</dbReference>
<accession>A0A8I3ZZC8</accession>
<feature type="domain" description="NR LBD" evidence="15">
    <location>
        <begin position="350"/>
        <end position="589"/>
    </location>
</feature>
<dbReference type="GO" id="GO:0000978">
    <property type="term" value="F:RNA polymerase II cis-regulatory region sequence-specific DNA binding"/>
    <property type="evidence" value="ECO:0007669"/>
    <property type="project" value="Ensembl"/>
</dbReference>
<keyword evidence="3" id="KW-0217">Developmental protein</keyword>
<dbReference type="InterPro" id="IPR001628">
    <property type="entry name" value="Znf_hrmn_rcpt"/>
</dbReference>
<dbReference type="PROSITE" id="PS51030">
    <property type="entry name" value="NUCLEAR_REC_DBD_2"/>
    <property type="match status" value="1"/>
</dbReference>
<dbReference type="FunFam" id="1.10.565.10:FF:000005">
    <property type="entry name" value="Nuclear orphan receptor ROR-beta"/>
    <property type="match status" value="1"/>
</dbReference>
<feature type="region of interest" description="Disordered" evidence="13">
    <location>
        <begin position="191"/>
        <end position="229"/>
    </location>
</feature>
<dbReference type="GO" id="GO:0016604">
    <property type="term" value="C:nuclear body"/>
    <property type="evidence" value="ECO:0007669"/>
    <property type="project" value="Ensembl"/>
</dbReference>
<feature type="compositionally biased region" description="Basic and acidic residues" evidence="13">
    <location>
        <begin position="193"/>
        <end position="202"/>
    </location>
</feature>
<dbReference type="SMART" id="SM00399">
    <property type="entry name" value="ZnF_C4"/>
    <property type="match status" value="1"/>
</dbReference>
<evidence type="ECO:0000313" key="16">
    <source>
        <dbReference type="Ensembl" id="ENSCJAP00000082140.1"/>
    </source>
</evidence>
<proteinExistence type="inferred from homology"/>
<evidence type="ECO:0000256" key="7">
    <source>
        <dbReference type="ARBA" id="ARBA00023015"/>
    </source>
</evidence>
<keyword evidence="6 12" id="KW-0862">Zinc</keyword>
<dbReference type="SMART" id="SM00430">
    <property type="entry name" value="HOLI"/>
    <property type="match status" value="1"/>
</dbReference>
<name>A0A8I3ZZC8_CALJA</name>
<dbReference type="InterPro" id="IPR000536">
    <property type="entry name" value="Nucl_hrmn_rcpt_lig-bd"/>
</dbReference>
<dbReference type="Pfam" id="PF00104">
    <property type="entry name" value="Hormone_recep"/>
    <property type="match status" value="1"/>
</dbReference>
<dbReference type="GO" id="GO:0036315">
    <property type="term" value="P:cellular response to sterol"/>
    <property type="evidence" value="ECO:0007669"/>
    <property type="project" value="Ensembl"/>
</dbReference>
<dbReference type="CDD" id="cd06968">
    <property type="entry name" value="NR_DBD_ROR"/>
    <property type="match status" value="1"/>
</dbReference>
<dbReference type="InterPro" id="IPR003079">
    <property type="entry name" value="ROR_rcpt"/>
</dbReference>
<evidence type="ECO:0000256" key="2">
    <source>
        <dbReference type="ARBA" id="ARBA00008092"/>
    </source>
</evidence>
<dbReference type="Proteomes" id="UP000008225">
    <property type="component" value="Chromosome 18"/>
</dbReference>
<sequence length="599" mass="66539">MHTQTHGCTQSHPLSALGPKSLRVLVNSFPGISGLQQSWGVKPWSPGLLPAPHPSLYRPSLNLHCLARKGWHLCLVPPLYVVFLPYPTLCPWELSPSGGGRHRGSPLAQIEVIPCKICGDKSSGIHYGVITCEGCKGFFRRSQRCNAAYSCTRQQNCPIDRASRNRCQHCRLQKCLALGMSRDAVKFGRMSKKQRDSLHAEVQKQLQQQQQQPAVKAPPAGAQGADTLTYTLGLPDGQLPLGSSPDLPEASACPPGLLRASGSGPSCSNDLAKAGLNGASYHLEYSPERGKAEGRESFYSTSSQLTPDLCGLHFEEHRHPGHGELGQGPDSYGSPSFRSTPEAPYASLTEIEHLVQSVCKSYRETCQLRLEDLLRQRSSIFSREEVTGYQRKSMWEMWERCAHHLTEAIQYVVEFAKRLSGFMELCQNDQIVLLKAGAMEVVLVRMCRAYNADNRTVFFEGKYGGVELFRALGCSELISSIFDFSHSLSALSFSEDEIALYTALVLINANRPGLQEKRKVEQLQYNLELAFHHHLCKTHRQSILAKLPPKGKLRSLCSQHVERLQIFQHLHPIVVQAAFPPLYKELFSTETESPVGLSK</sequence>
<keyword evidence="17" id="KW-1185">Reference proteome</keyword>
<keyword evidence="4 12" id="KW-0479">Metal-binding</keyword>
<keyword evidence="8 12" id="KW-0238">DNA-binding</keyword>
<evidence type="ECO:0000256" key="4">
    <source>
        <dbReference type="ARBA" id="ARBA00022723"/>
    </source>
</evidence>
<feature type="domain" description="Nuclear receptor" evidence="14">
    <location>
        <begin position="112"/>
        <end position="187"/>
    </location>
</feature>
<dbReference type="AlphaFoldDB" id="A0A8I3ZZC8"/>
<dbReference type="GeneTree" id="ENSGT00940000161521"/>
<evidence type="ECO:0000256" key="11">
    <source>
        <dbReference type="ARBA" id="ARBA00023242"/>
    </source>
</evidence>
<reference evidence="16 17" key="1">
    <citation type="submission" date="2009-03" db="EMBL/GenBank/DDBJ databases">
        <authorList>
            <person name="Warren W."/>
            <person name="Ye L."/>
            <person name="Minx P."/>
            <person name="Worley K."/>
            <person name="Gibbs R."/>
            <person name="Wilson R.K."/>
        </authorList>
    </citation>
    <scope>NUCLEOTIDE SEQUENCE [LARGE SCALE GENOMIC DNA]</scope>
</reference>
<evidence type="ECO:0000256" key="10">
    <source>
        <dbReference type="ARBA" id="ARBA00023170"/>
    </source>
</evidence>
<feature type="compositionally biased region" description="Low complexity" evidence="13">
    <location>
        <begin position="203"/>
        <end position="225"/>
    </location>
</feature>
<dbReference type="CDD" id="cd06939">
    <property type="entry name" value="NR_LBD_ROR_like"/>
    <property type="match status" value="1"/>
</dbReference>
<feature type="region of interest" description="Disordered" evidence="13">
    <location>
        <begin position="313"/>
        <end position="341"/>
    </location>
</feature>